<keyword evidence="1" id="KW-0808">Transferase</keyword>
<evidence type="ECO:0000256" key="4">
    <source>
        <dbReference type="ARBA" id="ARBA00022840"/>
    </source>
</evidence>
<evidence type="ECO:0000256" key="6">
    <source>
        <dbReference type="ARBA" id="ARBA00038035"/>
    </source>
</evidence>
<keyword evidence="4 11" id="KW-0067">ATP-binding</keyword>
<dbReference type="PANTHER" id="PTHR48013:SF9">
    <property type="entry name" value="DUAL SPECIFICITY MITOGEN-ACTIVATED PROTEIN KINASE KINASE 5"/>
    <property type="match status" value="1"/>
</dbReference>
<accession>A0A8D0CQH1</accession>
<dbReference type="Gene3D" id="1.10.510.10">
    <property type="entry name" value="Transferase(Phosphotransferase) domain 1"/>
    <property type="match status" value="1"/>
</dbReference>
<keyword evidence="5" id="KW-0829">Tyrosine-protein kinase</keyword>
<evidence type="ECO:0000256" key="10">
    <source>
        <dbReference type="ARBA" id="ARBA00051693"/>
    </source>
</evidence>
<dbReference type="EC" id="2.7.12.2" evidence="7"/>
<dbReference type="Proteomes" id="UP000694568">
    <property type="component" value="Unplaced"/>
</dbReference>
<dbReference type="PROSITE" id="PS50011">
    <property type="entry name" value="PROTEIN_KINASE_DOM"/>
    <property type="match status" value="1"/>
</dbReference>
<evidence type="ECO:0000256" key="7">
    <source>
        <dbReference type="ARBA" id="ARBA00038999"/>
    </source>
</evidence>
<keyword evidence="14" id="KW-1185">Reference proteome</keyword>
<evidence type="ECO:0000256" key="2">
    <source>
        <dbReference type="ARBA" id="ARBA00022741"/>
    </source>
</evidence>
<keyword evidence="3" id="KW-0418">Kinase</keyword>
<protein>
    <recommendedName>
        <fullName evidence="7">mitogen-activated protein kinase kinase</fullName>
        <ecNumber evidence="7">2.7.12.2</ecNumber>
    </recommendedName>
</protein>
<evidence type="ECO:0000256" key="11">
    <source>
        <dbReference type="PROSITE-ProRule" id="PRU10141"/>
    </source>
</evidence>
<dbReference type="Ensembl" id="ENSSLUT00000054553.1">
    <property type="protein sequence ID" value="ENSSLUP00000052998.1"/>
    <property type="gene ID" value="ENSSLUG00000023007.1"/>
</dbReference>
<dbReference type="SUPFAM" id="SSF56112">
    <property type="entry name" value="Protein kinase-like (PK-like)"/>
    <property type="match status" value="1"/>
</dbReference>
<evidence type="ECO:0000259" key="12">
    <source>
        <dbReference type="PROSITE" id="PS50011"/>
    </source>
</evidence>
<organism evidence="13 14">
    <name type="scientific">Sander lucioperca</name>
    <name type="common">Pike-perch</name>
    <name type="synonym">Perca lucioperca</name>
    <dbReference type="NCBI Taxonomy" id="283035"/>
    <lineage>
        <taxon>Eukaryota</taxon>
        <taxon>Metazoa</taxon>
        <taxon>Chordata</taxon>
        <taxon>Craniata</taxon>
        <taxon>Vertebrata</taxon>
        <taxon>Euteleostomi</taxon>
        <taxon>Actinopterygii</taxon>
        <taxon>Neopterygii</taxon>
        <taxon>Teleostei</taxon>
        <taxon>Neoteleostei</taxon>
        <taxon>Acanthomorphata</taxon>
        <taxon>Eupercaria</taxon>
        <taxon>Perciformes</taxon>
        <taxon>Percoidei</taxon>
        <taxon>Percidae</taxon>
        <taxon>Luciopercinae</taxon>
        <taxon>Sander</taxon>
    </lineage>
</organism>
<evidence type="ECO:0000256" key="1">
    <source>
        <dbReference type="ARBA" id="ARBA00022679"/>
    </source>
</evidence>
<proteinExistence type="inferred from homology"/>
<dbReference type="PANTHER" id="PTHR48013">
    <property type="entry name" value="DUAL SPECIFICITY MITOGEN-ACTIVATED PROTEIN KINASE KINASE 5-RELATED"/>
    <property type="match status" value="1"/>
</dbReference>
<dbReference type="PROSITE" id="PS00107">
    <property type="entry name" value="PROTEIN_KINASE_ATP"/>
    <property type="match status" value="1"/>
</dbReference>
<comment type="similarity">
    <text evidence="6">Belongs to the protein kinase superfamily. STE Ser/Thr protein kinase family. MAP kinase kinase subfamily.</text>
</comment>
<dbReference type="InterPro" id="IPR008266">
    <property type="entry name" value="Tyr_kinase_AS"/>
</dbReference>
<reference evidence="13" key="1">
    <citation type="submission" date="2025-05" db="UniProtKB">
        <authorList>
            <consortium name="Ensembl"/>
        </authorList>
    </citation>
    <scope>IDENTIFICATION</scope>
</reference>
<evidence type="ECO:0000313" key="14">
    <source>
        <dbReference type="Proteomes" id="UP000694568"/>
    </source>
</evidence>
<dbReference type="GeneTree" id="ENSGT00940000167918"/>
<comment type="catalytic activity">
    <reaction evidence="10">
        <text>L-tyrosyl-[protein] + ATP = O-phospho-L-tyrosyl-[protein] + ADP + H(+)</text>
        <dbReference type="Rhea" id="RHEA:10596"/>
        <dbReference type="Rhea" id="RHEA-COMP:10136"/>
        <dbReference type="Rhea" id="RHEA-COMP:20101"/>
        <dbReference type="ChEBI" id="CHEBI:15378"/>
        <dbReference type="ChEBI" id="CHEBI:30616"/>
        <dbReference type="ChEBI" id="CHEBI:46858"/>
        <dbReference type="ChEBI" id="CHEBI:61978"/>
        <dbReference type="ChEBI" id="CHEBI:456216"/>
        <dbReference type="EC" id="2.7.12.2"/>
    </reaction>
</comment>
<name>A0A8D0CQH1_SANLU</name>
<dbReference type="GO" id="GO:0004708">
    <property type="term" value="F:MAP kinase kinase activity"/>
    <property type="evidence" value="ECO:0007669"/>
    <property type="project" value="UniProtKB-EC"/>
</dbReference>
<dbReference type="GO" id="GO:0005524">
    <property type="term" value="F:ATP binding"/>
    <property type="evidence" value="ECO:0007669"/>
    <property type="project" value="UniProtKB-UniRule"/>
</dbReference>
<feature type="domain" description="Protein kinase" evidence="12">
    <location>
        <begin position="62"/>
        <end position="267"/>
    </location>
</feature>
<dbReference type="AlphaFoldDB" id="A0A8D0CQH1"/>
<comment type="catalytic activity">
    <reaction evidence="9">
        <text>L-threonyl-[protein] + ATP = O-phospho-L-threonyl-[protein] + ADP + H(+)</text>
        <dbReference type="Rhea" id="RHEA:46608"/>
        <dbReference type="Rhea" id="RHEA-COMP:11060"/>
        <dbReference type="Rhea" id="RHEA-COMP:11605"/>
        <dbReference type="ChEBI" id="CHEBI:15378"/>
        <dbReference type="ChEBI" id="CHEBI:30013"/>
        <dbReference type="ChEBI" id="CHEBI:30616"/>
        <dbReference type="ChEBI" id="CHEBI:61977"/>
        <dbReference type="ChEBI" id="CHEBI:456216"/>
        <dbReference type="EC" id="2.7.12.2"/>
    </reaction>
</comment>
<evidence type="ECO:0000256" key="3">
    <source>
        <dbReference type="ARBA" id="ARBA00022777"/>
    </source>
</evidence>
<comment type="catalytic activity">
    <reaction evidence="8">
        <text>L-seryl-[protein] + ATP = O-phospho-L-seryl-[protein] + ADP + H(+)</text>
        <dbReference type="Rhea" id="RHEA:17989"/>
        <dbReference type="Rhea" id="RHEA-COMP:9863"/>
        <dbReference type="Rhea" id="RHEA-COMP:11604"/>
        <dbReference type="ChEBI" id="CHEBI:15378"/>
        <dbReference type="ChEBI" id="CHEBI:29999"/>
        <dbReference type="ChEBI" id="CHEBI:30616"/>
        <dbReference type="ChEBI" id="CHEBI:83421"/>
        <dbReference type="ChEBI" id="CHEBI:456216"/>
        <dbReference type="EC" id="2.7.12.2"/>
    </reaction>
</comment>
<dbReference type="PROSITE" id="PS00109">
    <property type="entry name" value="PROTEIN_KINASE_TYR"/>
    <property type="match status" value="1"/>
</dbReference>
<dbReference type="InterPro" id="IPR000719">
    <property type="entry name" value="Prot_kinase_dom"/>
</dbReference>
<dbReference type="Pfam" id="PF00069">
    <property type="entry name" value="Pkinase"/>
    <property type="match status" value="1"/>
</dbReference>
<evidence type="ECO:0000256" key="5">
    <source>
        <dbReference type="ARBA" id="ARBA00023137"/>
    </source>
</evidence>
<dbReference type="InterPro" id="IPR017441">
    <property type="entry name" value="Protein_kinase_ATP_BS"/>
</dbReference>
<dbReference type="InterPro" id="IPR011009">
    <property type="entry name" value="Kinase-like_dom_sf"/>
</dbReference>
<dbReference type="InterPro" id="IPR020635">
    <property type="entry name" value="Tyr_kinase_cat_dom"/>
</dbReference>
<evidence type="ECO:0000256" key="9">
    <source>
        <dbReference type="ARBA" id="ARBA00049299"/>
    </source>
</evidence>
<keyword evidence="2 11" id="KW-0547">Nucleotide-binding</keyword>
<evidence type="ECO:0000313" key="13">
    <source>
        <dbReference type="Ensembl" id="ENSSLUP00000007868.1"/>
    </source>
</evidence>
<dbReference type="GO" id="GO:0004713">
    <property type="term" value="F:protein tyrosine kinase activity"/>
    <property type="evidence" value="ECO:0007669"/>
    <property type="project" value="UniProtKB-KW"/>
</dbReference>
<sequence length="267" mass="29971">MQHSAQEWAAQILSQRFYRKGMAGGLKVRRTSQQYTHMILGQDPLRKHWVRNTTKMAFMDNYLLGAVIGNGGYGTVYKATCLKTGQEFALKCYKRGVEYATVRELSCLSALQGQPHVIQMHDCFIHNGMMAMLMSYAPYTLADVIHSGLGRALEPIPLSFVARISVEVAHALSYMHGLHLVHRDLAPVNVLLTEDLTVKVADMGLSRHSSKWMTTLVVTEPYRAPELFVKDNFAQYTCTIDMWRSALGLQPHCHRIVDESGKASARG</sequence>
<feature type="binding site" evidence="11">
    <location>
        <position position="91"/>
    </location>
    <ligand>
        <name>ATP</name>
        <dbReference type="ChEBI" id="CHEBI:30616"/>
    </ligand>
</feature>
<dbReference type="SMART" id="SM00219">
    <property type="entry name" value="TyrKc"/>
    <property type="match status" value="1"/>
</dbReference>
<evidence type="ECO:0000256" key="8">
    <source>
        <dbReference type="ARBA" id="ARBA00049014"/>
    </source>
</evidence>
<dbReference type="Ensembl" id="ENSSLUT00000008108.1">
    <property type="protein sequence ID" value="ENSSLUP00000007868.1"/>
    <property type="gene ID" value="ENSSLUG00000003674.1"/>
</dbReference>